<keyword evidence="7" id="KW-0479">Metal-binding</keyword>
<evidence type="ECO:0000313" key="11">
    <source>
        <dbReference type="Proteomes" id="UP000050502"/>
    </source>
</evidence>
<dbReference type="PROSITE" id="PS01143">
    <property type="entry name" value="RIBOSOMAL_L31"/>
    <property type="match status" value="1"/>
</dbReference>
<dbReference type="GO" id="GO:0003735">
    <property type="term" value="F:structural constituent of ribosome"/>
    <property type="evidence" value="ECO:0007669"/>
    <property type="project" value="InterPro"/>
</dbReference>
<evidence type="ECO:0000256" key="3">
    <source>
        <dbReference type="ARBA" id="ARBA00022884"/>
    </source>
</evidence>
<protein>
    <recommendedName>
        <fullName evidence="6 7">Large ribosomal subunit protein bL31</fullName>
    </recommendedName>
</protein>
<dbReference type="InParanoid" id="A0A0M9UDX1"/>
<keyword evidence="3 7" id="KW-0694">RNA-binding</keyword>
<keyword evidence="10" id="KW-1185">Reference proteome</keyword>
<dbReference type="SUPFAM" id="SSF143800">
    <property type="entry name" value="L28p-like"/>
    <property type="match status" value="1"/>
</dbReference>
<feature type="binding site" evidence="7">
    <location>
        <position position="19"/>
    </location>
    <ligand>
        <name>Zn(2+)</name>
        <dbReference type="ChEBI" id="CHEBI:29105"/>
    </ligand>
</feature>
<comment type="cofactor">
    <cofactor evidence="7">
        <name>Zn(2+)</name>
        <dbReference type="ChEBI" id="CHEBI:29105"/>
    </cofactor>
    <text evidence="7">Binds 1 zinc ion per subunit.</text>
</comment>
<dbReference type="OrthoDB" id="9803251at2"/>
<dbReference type="GO" id="GO:0019843">
    <property type="term" value="F:rRNA binding"/>
    <property type="evidence" value="ECO:0007669"/>
    <property type="project" value="UniProtKB-KW"/>
</dbReference>
<dbReference type="Proteomes" id="UP000050502">
    <property type="component" value="Unassembled WGS sequence"/>
</dbReference>
<evidence type="ECO:0000256" key="6">
    <source>
        <dbReference type="ARBA" id="ARBA00035687"/>
    </source>
</evidence>
<feature type="binding site" evidence="7">
    <location>
        <position position="40"/>
    </location>
    <ligand>
        <name>Zn(2+)</name>
        <dbReference type="ChEBI" id="CHEBI:29105"/>
    </ligand>
</feature>
<evidence type="ECO:0000256" key="7">
    <source>
        <dbReference type="HAMAP-Rule" id="MF_00501"/>
    </source>
</evidence>
<dbReference type="PANTHER" id="PTHR33280">
    <property type="entry name" value="50S RIBOSOMAL PROTEIN L31, CHLOROPLASTIC"/>
    <property type="match status" value="1"/>
</dbReference>
<dbReference type="FunCoup" id="A0A0M9UDX1">
    <property type="interactions" value="258"/>
</dbReference>
<dbReference type="NCBIfam" id="NF000612">
    <property type="entry name" value="PRK00019.1"/>
    <property type="match status" value="1"/>
</dbReference>
<reference evidence="10" key="3">
    <citation type="submission" date="2015-08" db="EMBL/GenBank/DDBJ databases">
        <title>Draft Genome Sequence of a Heterotrophic Facultative Anaerobic Bacterium Ardenticatena maritima Strain 110S.</title>
        <authorList>
            <person name="Kawaichi S."/>
            <person name="Yoshida T."/>
            <person name="Sako Y."/>
            <person name="Nakamura R."/>
        </authorList>
    </citation>
    <scope>NUCLEOTIDE SEQUENCE [LARGE SCALE GENOMIC DNA]</scope>
    <source>
        <strain evidence="10">110S</strain>
    </source>
</reference>
<dbReference type="NCBIfam" id="NF001809">
    <property type="entry name" value="PRK00528.1"/>
    <property type="match status" value="1"/>
</dbReference>
<evidence type="ECO:0000313" key="10">
    <source>
        <dbReference type="Proteomes" id="UP000037784"/>
    </source>
</evidence>
<sequence>MKEGIHPTYYPDAKVICACGNVFTVGATKKEIHTDVCSVCHPFFTGEQRIVDTAGQVDRFMKRLQAAQELSQTRGKKKRKKEILEIVDEDETAEE</sequence>
<evidence type="ECO:0000256" key="4">
    <source>
        <dbReference type="ARBA" id="ARBA00022980"/>
    </source>
</evidence>
<comment type="subunit">
    <text evidence="7">Part of the 50S ribosomal subunit.</text>
</comment>
<dbReference type="EMBL" id="BBZA01000265">
    <property type="protein sequence ID" value="GAP64447.1"/>
    <property type="molecule type" value="Genomic_DNA"/>
</dbReference>
<evidence type="ECO:0000256" key="5">
    <source>
        <dbReference type="ARBA" id="ARBA00023274"/>
    </source>
</evidence>
<dbReference type="InterPro" id="IPR034704">
    <property type="entry name" value="Ribosomal_bL28/bL31-like_sf"/>
</dbReference>
<feature type="binding site" evidence="7">
    <location>
        <position position="37"/>
    </location>
    <ligand>
        <name>Zn(2+)</name>
        <dbReference type="ChEBI" id="CHEBI:29105"/>
    </ligand>
</feature>
<dbReference type="GO" id="GO:0005840">
    <property type="term" value="C:ribosome"/>
    <property type="evidence" value="ECO:0007669"/>
    <property type="project" value="UniProtKB-KW"/>
</dbReference>
<reference evidence="8 10" key="1">
    <citation type="journal article" date="2015" name="Genome Announc.">
        <title>Draft Genome Sequence of a Heterotrophic Facultative Anaerobic Thermophilic Bacterium, Ardenticatena maritima Strain 110ST.</title>
        <authorList>
            <person name="Kawaichi S."/>
            <person name="Yoshida T."/>
            <person name="Sako Y."/>
            <person name="Nakamura R."/>
        </authorList>
    </citation>
    <scope>NUCLEOTIDE SEQUENCE [LARGE SCALE GENOMIC DNA]</scope>
    <source>
        <strain evidence="8 10">110S</strain>
    </source>
</reference>
<dbReference type="Gene3D" id="4.10.830.30">
    <property type="entry name" value="Ribosomal protein L31"/>
    <property type="match status" value="1"/>
</dbReference>
<dbReference type="InterPro" id="IPR027491">
    <property type="entry name" value="Ribosomal_bL31_A"/>
</dbReference>
<keyword evidence="5 7" id="KW-0687">Ribonucleoprotein</keyword>
<comment type="similarity">
    <text evidence="1 7">Belongs to the bacterial ribosomal protein bL31 family. Type A subfamily.</text>
</comment>
<proteinExistence type="inferred from homology"/>
<dbReference type="PATRIC" id="fig|872965.6.peg.1246"/>
<evidence type="ECO:0000256" key="2">
    <source>
        <dbReference type="ARBA" id="ARBA00022730"/>
    </source>
</evidence>
<feature type="binding site" evidence="7">
    <location>
        <position position="17"/>
    </location>
    <ligand>
        <name>Zn(2+)</name>
        <dbReference type="ChEBI" id="CHEBI:29105"/>
    </ligand>
</feature>
<evidence type="ECO:0000313" key="8">
    <source>
        <dbReference type="EMBL" id="GAP64447.1"/>
    </source>
</evidence>
<dbReference type="HAMAP" id="MF_00501">
    <property type="entry name" value="Ribosomal_bL31_1"/>
    <property type="match status" value="1"/>
</dbReference>
<gene>
    <name evidence="7" type="primary">rpmE</name>
    <name evidence="8" type="ORF">ARMA_2870</name>
    <name evidence="9" type="ORF">SE16_06060</name>
</gene>
<comment type="caution">
    <text evidence="8">The sequence shown here is derived from an EMBL/GenBank/DDBJ whole genome shotgun (WGS) entry which is preliminary data.</text>
</comment>
<dbReference type="STRING" id="872965.SE16_06060"/>
<dbReference type="GO" id="GO:0046872">
    <property type="term" value="F:metal ion binding"/>
    <property type="evidence" value="ECO:0007669"/>
    <property type="project" value="UniProtKB-KW"/>
</dbReference>
<dbReference type="PANTHER" id="PTHR33280:SF1">
    <property type="entry name" value="LARGE RIBOSOMAL SUBUNIT PROTEIN BL31C"/>
    <property type="match status" value="1"/>
</dbReference>
<organism evidence="8 10">
    <name type="scientific">Ardenticatena maritima</name>
    <dbReference type="NCBI Taxonomy" id="872965"/>
    <lineage>
        <taxon>Bacteria</taxon>
        <taxon>Bacillati</taxon>
        <taxon>Chloroflexota</taxon>
        <taxon>Ardenticatenia</taxon>
        <taxon>Ardenticatenales</taxon>
        <taxon>Ardenticatenaceae</taxon>
        <taxon>Ardenticatena</taxon>
    </lineage>
</organism>
<dbReference type="Pfam" id="PF01197">
    <property type="entry name" value="Ribosomal_L31"/>
    <property type="match status" value="1"/>
</dbReference>
<keyword evidence="7" id="KW-0862">Zinc</keyword>
<dbReference type="PRINTS" id="PR01249">
    <property type="entry name" value="RIBOSOMALL31"/>
</dbReference>
<keyword evidence="2 7" id="KW-0699">rRNA-binding</keyword>
<name>A0A0M9UDX1_9CHLR</name>
<dbReference type="InterPro" id="IPR042105">
    <property type="entry name" value="Ribosomal_bL31_sf"/>
</dbReference>
<dbReference type="GO" id="GO:1990904">
    <property type="term" value="C:ribonucleoprotein complex"/>
    <property type="evidence" value="ECO:0007669"/>
    <property type="project" value="UniProtKB-KW"/>
</dbReference>
<dbReference type="AlphaFoldDB" id="A0A0M9UDX1"/>
<evidence type="ECO:0000256" key="1">
    <source>
        <dbReference type="ARBA" id="ARBA00009296"/>
    </source>
</evidence>
<evidence type="ECO:0000313" key="9">
    <source>
        <dbReference type="EMBL" id="KPL88379.1"/>
    </source>
</evidence>
<dbReference type="EMBL" id="LGKN01000004">
    <property type="protein sequence ID" value="KPL88379.1"/>
    <property type="molecule type" value="Genomic_DNA"/>
</dbReference>
<reference evidence="9 11" key="2">
    <citation type="submission" date="2015-07" db="EMBL/GenBank/DDBJ databases">
        <title>Whole genome sequence of Ardenticatena maritima DSM 23922.</title>
        <authorList>
            <person name="Hemp J."/>
            <person name="Ward L.M."/>
            <person name="Pace L.A."/>
            <person name="Fischer W.W."/>
        </authorList>
    </citation>
    <scope>NUCLEOTIDE SEQUENCE [LARGE SCALE GENOMIC DNA]</scope>
    <source>
        <strain evidence="9 11">110S</strain>
    </source>
</reference>
<accession>A0A0M9UDX1</accession>
<dbReference type="GO" id="GO:0006412">
    <property type="term" value="P:translation"/>
    <property type="evidence" value="ECO:0007669"/>
    <property type="project" value="UniProtKB-UniRule"/>
</dbReference>
<comment type="function">
    <text evidence="7">Binds the 23S rRNA.</text>
</comment>
<dbReference type="InterPro" id="IPR002150">
    <property type="entry name" value="Ribosomal_bL31"/>
</dbReference>
<dbReference type="NCBIfam" id="TIGR00105">
    <property type="entry name" value="L31"/>
    <property type="match status" value="1"/>
</dbReference>
<keyword evidence="4 7" id="KW-0689">Ribosomal protein</keyword>
<dbReference type="Proteomes" id="UP000037784">
    <property type="component" value="Unassembled WGS sequence"/>
</dbReference>